<keyword evidence="1" id="KW-0479">Metal-binding</keyword>
<keyword evidence="5" id="KW-0804">Transcription</keyword>
<accession>A0A8C5S9N2</accession>
<evidence type="ECO:0000313" key="11">
    <source>
        <dbReference type="Proteomes" id="UP000694406"/>
    </source>
</evidence>
<keyword evidence="11" id="KW-1185">Reference proteome</keyword>
<dbReference type="InterPro" id="IPR050916">
    <property type="entry name" value="SCAN-C2H2_zinc_finger"/>
</dbReference>
<evidence type="ECO:0000256" key="3">
    <source>
        <dbReference type="ARBA" id="ARBA00022833"/>
    </source>
</evidence>
<dbReference type="PANTHER" id="PTHR45935">
    <property type="entry name" value="PROTEIN ZBED8-RELATED"/>
    <property type="match status" value="1"/>
</dbReference>
<dbReference type="PROSITE" id="PS50805">
    <property type="entry name" value="KRAB"/>
    <property type="match status" value="1"/>
</dbReference>
<feature type="region of interest" description="Disordered" evidence="7">
    <location>
        <begin position="456"/>
        <end position="487"/>
    </location>
</feature>
<keyword evidence="2" id="KW-0863">Zinc-finger</keyword>
<dbReference type="InterPro" id="IPR003309">
    <property type="entry name" value="SCAN_dom"/>
</dbReference>
<evidence type="ECO:0000259" key="8">
    <source>
        <dbReference type="PROSITE" id="PS50804"/>
    </source>
</evidence>
<dbReference type="Gene3D" id="1.10.4020.10">
    <property type="entry name" value="DNA breaking-rejoining enzymes"/>
    <property type="match status" value="1"/>
</dbReference>
<evidence type="ECO:0000313" key="10">
    <source>
        <dbReference type="Ensembl" id="ENSLLTP00000014151.1"/>
    </source>
</evidence>
<evidence type="ECO:0000256" key="4">
    <source>
        <dbReference type="ARBA" id="ARBA00023015"/>
    </source>
</evidence>
<dbReference type="AlphaFoldDB" id="A0A8C5S9N2"/>
<dbReference type="SMART" id="SM00431">
    <property type="entry name" value="SCAN"/>
    <property type="match status" value="1"/>
</dbReference>
<evidence type="ECO:0000256" key="1">
    <source>
        <dbReference type="ARBA" id="ARBA00022723"/>
    </source>
</evidence>
<dbReference type="Pfam" id="PF04500">
    <property type="entry name" value="FLYWCH"/>
    <property type="match status" value="1"/>
</dbReference>
<evidence type="ECO:0000256" key="7">
    <source>
        <dbReference type="SAM" id="MobiDB-lite"/>
    </source>
</evidence>
<reference evidence="10" key="1">
    <citation type="submission" date="2025-08" db="UniProtKB">
        <authorList>
            <consortium name="Ensembl"/>
        </authorList>
    </citation>
    <scope>IDENTIFICATION</scope>
</reference>
<dbReference type="GO" id="GO:0006355">
    <property type="term" value="P:regulation of DNA-templated transcription"/>
    <property type="evidence" value="ECO:0007669"/>
    <property type="project" value="InterPro"/>
</dbReference>
<sequence length="894" mass="101487">MSLQYIKDDKGKDQLFYKGYLYKKLRASGNKTFWKCAEYRKYCCTGRAHTSHDQVIKSLPHLHPPTRMPMEPDQVPYGMKKTTMGPESVPKMNTASCNALSEVRTKKWCTNHPSQTIQRLRACLKATRQPSPNLREPVTAFETTVKEPIIPPALTTPGFQEFADSSMDRTSMPNPALCKEKHALNSPSIQANREAGRQRFRLSTLLPGETLQEILSRLNTTALQWLCPQEHSKDQIVDMVILEQFLSVLPVDMQKWLKAQEPGSSKEAIQLALAYHKQEPAKPIQDMITFEDVSIHFNEEEWTLLDHKEKNLYWNVMHQNFENIACLASDQIKGKSQKEDPLQEVFEPAVEWLEKSKETILQHPEQKLNYTVCNCLKNQQKRTLEKEKIFIGSERNVVGPDRNIILLGSEVGLQSQCIHNDYGEGGVIPINDQKSLKEEDPTGSYGISKKIHPRNFKQNLIREKQNDTERQQSEKEKNYGGHWRDPVHHETRTSWNAVCATIDDTEQTEPLILNSQRDFRYGDNSLETIMERISPSPDSDPMLLCSKICSAELNEGTDLTSANQSILESGLVNSSGNEEGLEKLSSFGSVLQEPATQIPHSDVQQDSEAQYRYSNHSNEGDTSKISFAGQLITCPKYKHFNSFKQYACSNPEAIISSLSALIKHRRVDRKYSSRRNLKFQSEARHRTHKRNNLQKRLIRHNRHYFKQNRTWLLESGITLKQFPKFDPVTLNTHIGEALYLAMQIIRRFSATGFFFSSSPQMEQQERSFPLPFLDKMATEPTLSQIMTVLQQVAAHISEIKAAISSLHSTVTSLQNGYFSECTVESEGGISGLEDLSQKTKAQPGHSCNDIKATEVKQVGKSVQTNVRAKLCSSLNVEKGANSPHLSPIHESGNS</sequence>
<organism evidence="10 11">
    <name type="scientific">Laticauda laticaudata</name>
    <name type="common">Blue-ringed sea krait</name>
    <name type="synonym">Blue-lipped sea krait</name>
    <dbReference type="NCBI Taxonomy" id="8630"/>
    <lineage>
        <taxon>Eukaryota</taxon>
        <taxon>Metazoa</taxon>
        <taxon>Chordata</taxon>
        <taxon>Craniata</taxon>
        <taxon>Vertebrata</taxon>
        <taxon>Euteleostomi</taxon>
        <taxon>Lepidosauria</taxon>
        <taxon>Squamata</taxon>
        <taxon>Bifurcata</taxon>
        <taxon>Unidentata</taxon>
        <taxon>Episquamata</taxon>
        <taxon>Toxicofera</taxon>
        <taxon>Serpentes</taxon>
        <taxon>Colubroidea</taxon>
        <taxon>Elapidae</taxon>
        <taxon>Laticaudinae</taxon>
        <taxon>Laticauda</taxon>
    </lineage>
</organism>
<dbReference type="SUPFAM" id="SSF47353">
    <property type="entry name" value="Retrovirus capsid dimerization domain-like"/>
    <property type="match status" value="1"/>
</dbReference>
<dbReference type="Proteomes" id="UP000694406">
    <property type="component" value="Unplaced"/>
</dbReference>
<keyword evidence="3" id="KW-0862">Zinc</keyword>
<proteinExistence type="predicted"/>
<feature type="compositionally biased region" description="Basic and acidic residues" evidence="7">
    <location>
        <begin position="460"/>
        <end position="487"/>
    </location>
</feature>
<dbReference type="Gene3D" id="6.10.140.140">
    <property type="match status" value="1"/>
</dbReference>
<dbReference type="Gene3D" id="2.20.25.240">
    <property type="match status" value="1"/>
</dbReference>
<dbReference type="InterPro" id="IPR038269">
    <property type="entry name" value="SCAN_sf"/>
</dbReference>
<dbReference type="Ensembl" id="ENSLLTT00000014705.1">
    <property type="protein sequence ID" value="ENSLLTP00000014151.1"/>
    <property type="gene ID" value="ENSLLTG00000010855.1"/>
</dbReference>
<dbReference type="PROSITE" id="PS50804">
    <property type="entry name" value="SCAN_BOX"/>
    <property type="match status" value="1"/>
</dbReference>
<name>A0A8C5S9N2_LATLA</name>
<keyword evidence="4" id="KW-0805">Transcription regulation</keyword>
<dbReference type="InterPro" id="IPR036051">
    <property type="entry name" value="KRAB_dom_sf"/>
</dbReference>
<dbReference type="PANTHER" id="PTHR45935:SF15">
    <property type="entry name" value="SCAN BOX DOMAIN-CONTAINING PROTEIN"/>
    <property type="match status" value="1"/>
</dbReference>
<keyword evidence="6" id="KW-0539">Nucleus</keyword>
<reference evidence="10" key="2">
    <citation type="submission" date="2025-09" db="UniProtKB">
        <authorList>
            <consortium name="Ensembl"/>
        </authorList>
    </citation>
    <scope>IDENTIFICATION</scope>
</reference>
<feature type="domain" description="KRAB" evidence="9">
    <location>
        <begin position="288"/>
        <end position="364"/>
    </location>
</feature>
<dbReference type="Pfam" id="PF01352">
    <property type="entry name" value="KRAB"/>
    <property type="match status" value="1"/>
</dbReference>
<evidence type="ECO:0000259" key="9">
    <source>
        <dbReference type="PROSITE" id="PS50805"/>
    </source>
</evidence>
<dbReference type="InterPro" id="IPR001909">
    <property type="entry name" value="KRAB"/>
</dbReference>
<dbReference type="SMART" id="SM00349">
    <property type="entry name" value="KRAB"/>
    <property type="match status" value="1"/>
</dbReference>
<dbReference type="SUPFAM" id="SSF109640">
    <property type="entry name" value="KRAB domain (Kruppel-associated box)"/>
    <property type="match status" value="1"/>
</dbReference>
<evidence type="ECO:0000256" key="2">
    <source>
        <dbReference type="ARBA" id="ARBA00022771"/>
    </source>
</evidence>
<dbReference type="InterPro" id="IPR007588">
    <property type="entry name" value="Znf_FLYWCH"/>
</dbReference>
<dbReference type="GeneTree" id="ENSGT00960000190249"/>
<protein>
    <submittedName>
        <fullName evidence="10">Uncharacterized protein</fullName>
    </submittedName>
</protein>
<dbReference type="CDD" id="cd07765">
    <property type="entry name" value="KRAB_A-box"/>
    <property type="match status" value="1"/>
</dbReference>
<feature type="domain" description="SCAN box" evidence="8">
    <location>
        <begin position="197"/>
        <end position="278"/>
    </location>
</feature>
<evidence type="ECO:0000256" key="5">
    <source>
        <dbReference type="ARBA" id="ARBA00023163"/>
    </source>
</evidence>
<dbReference type="GO" id="GO:0008270">
    <property type="term" value="F:zinc ion binding"/>
    <property type="evidence" value="ECO:0007669"/>
    <property type="project" value="UniProtKB-KW"/>
</dbReference>
<dbReference type="Pfam" id="PF02023">
    <property type="entry name" value="SCAN"/>
    <property type="match status" value="1"/>
</dbReference>
<evidence type="ECO:0000256" key="6">
    <source>
        <dbReference type="ARBA" id="ARBA00023242"/>
    </source>
</evidence>